<keyword evidence="4" id="KW-1003">Cell membrane</keyword>
<evidence type="ECO:0000256" key="4">
    <source>
        <dbReference type="ARBA" id="ARBA00022475"/>
    </source>
</evidence>
<dbReference type="EMBL" id="BAABAE010000003">
    <property type="protein sequence ID" value="GAA3745866.1"/>
    <property type="molecule type" value="Genomic_DNA"/>
</dbReference>
<comment type="caution">
    <text evidence="12">The sequence shown here is derived from an EMBL/GenBank/DDBJ whole genome shotgun (WGS) entry which is preliminary data.</text>
</comment>
<keyword evidence="6" id="KW-0653">Protein transport</keyword>
<comment type="similarity">
    <text evidence="2">Belongs to the YajC family.</text>
</comment>
<dbReference type="SMART" id="SM01323">
    <property type="entry name" value="YajC"/>
    <property type="match status" value="1"/>
</dbReference>
<evidence type="ECO:0000256" key="7">
    <source>
        <dbReference type="ARBA" id="ARBA00022989"/>
    </source>
</evidence>
<protein>
    <recommendedName>
        <fullName evidence="14">Preprotein translocase subunit YajC</fullName>
    </recommendedName>
</protein>
<evidence type="ECO:0000256" key="10">
    <source>
        <dbReference type="SAM" id="MobiDB-lite"/>
    </source>
</evidence>
<comment type="subcellular location">
    <subcellularLocation>
        <location evidence="1">Cell membrane</location>
        <topology evidence="1">Single-pass membrane protein</topology>
    </subcellularLocation>
</comment>
<keyword evidence="13" id="KW-1185">Reference proteome</keyword>
<feature type="region of interest" description="Disordered" evidence="10">
    <location>
        <begin position="91"/>
        <end position="137"/>
    </location>
</feature>
<keyword evidence="5 11" id="KW-0812">Transmembrane</keyword>
<evidence type="ECO:0000256" key="2">
    <source>
        <dbReference type="ARBA" id="ARBA00006742"/>
    </source>
</evidence>
<gene>
    <name evidence="12" type="ORF">GCM10022239_21820</name>
</gene>
<accession>A0ABP7FS88</accession>
<keyword evidence="3" id="KW-0813">Transport</keyword>
<evidence type="ECO:0000313" key="12">
    <source>
        <dbReference type="EMBL" id="GAA3745866.1"/>
    </source>
</evidence>
<evidence type="ECO:0000256" key="9">
    <source>
        <dbReference type="ARBA" id="ARBA00023136"/>
    </source>
</evidence>
<dbReference type="PANTHER" id="PTHR33909">
    <property type="entry name" value="SEC TRANSLOCON ACCESSORY COMPLEX SUBUNIT YAJC"/>
    <property type="match status" value="1"/>
</dbReference>
<dbReference type="Pfam" id="PF02699">
    <property type="entry name" value="YajC"/>
    <property type="match status" value="1"/>
</dbReference>
<evidence type="ECO:0008006" key="14">
    <source>
        <dbReference type="Google" id="ProtNLM"/>
    </source>
</evidence>
<sequence>MDYTLILIAVALAVFVFFQFRSSKKRQKEAAERLASLLPGVEVMTNFGLYGTLVSIDEEENIALVEIAPKTIVKLHRQVILKAVEPEAPVEAEAEAVEETGPELNTSNAVPLAEPEYGERTTPTKKPNRRKSAQDSE</sequence>
<dbReference type="NCBIfam" id="TIGR00739">
    <property type="entry name" value="yajC"/>
    <property type="match status" value="1"/>
</dbReference>
<evidence type="ECO:0000256" key="1">
    <source>
        <dbReference type="ARBA" id="ARBA00004162"/>
    </source>
</evidence>
<proteinExistence type="inferred from homology"/>
<evidence type="ECO:0000256" key="8">
    <source>
        <dbReference type="ARBA" id="ARBA00023010"/>
    </source>
</evidence>
<keyword evidence="7 11" id="KW-1133">Transmembrane helix</keyword>
<evidence type="ECO:0000256" key="6">
    <source>
        <dbReference type="ARBA" id="ARBA00022927"/>
    </source>
</evidence>
<keyword evidence="8" id="KW-0811">Translocation</keyword>
<dbReference type="InterPro" id="IPR003849">
    <property type="entry name" value="Preprotein_translocase_YajC"/>
</dbReference>
<organism evidence="12 13">
    <name type="scientific">Leifsonella bigeumensis</name>
    <dbReference type="NCBI Taxonomy" id="433643"/>
    <lineage>
        <taxon>Bacteria</taxon>
        <taxon>Bacillati</taxon>
        <taxon>Actinomycetota</taxon>
        <taxon>Actinomycetes</taxon>
        <taxon>Micrococcales</taxon>
        <taxon>Microbacteriaceae</taxon>
        <taxon>Leifsonella</taxon>
    </lineage>
</organism>
<dbReference type="Proteomes" id="UP001501004">
    <property type="component" value="Unassembled WGS sequence"/>
</dbReference>
<evidence type="ECO:0000256" key="11">
    <source>
        <dbReference type="SAM" id="Phobius"/>
    </source>
</evidence>
<feature type="compositionally biased region" description="Acidic residues" evidence="10">
    <location>
        <begin position="91"/>
        <end position="101"/>
    </location>
</feature>
<dbReference type="PANTHER" id="PTHR33909:SF1">
    <property type="entry name" value="SEC TRANSLOCON ACCESSORY COMPLEX SUBUNIT YAJC"/>
    <property type="match status" value="1"/>
</dbReference>
<evidence type="ECO:0000313" key="13">
    <source>
        <dbReference type="Proteomes" id="UP001501004"/>
    </source>
</evidence>
<keyword evidence="9 11" id="KW-0472">Membrane</keyword>
<name>A0ABP7FS88_9MICO</name>
<evidence type="ECO:0000256" key="5">
    <source>
        <dbReference type="ARBA" id="ARBA00022692"/>
    </source>
</evidence>
<dbReference type="RefSeq" id="WP_344756573.1">
    <property type="nucleotide sequence ID" value="NZ_BAABAE010000003.1"/>
</dbReference>
<reference evidence="13" key="1">
    <citation type="journal article" date="2019" name="Int. J. Syst. Evol. Microbiol.">
        <title>The Global Catalogue of Microorganisms (GCM) 10K type strain sequencing project: providing services to taxonomists for standard genome sequencing and annotation.</title>
        <authorList>
            <consortium name="The Broad Institute Genomics Platform"/>
            <consortium name="The Broad Institute Genome Sequencing Center for Infectious Disease"/>
            <person name="Wu L."/>
            <person name="Ma J."/>
        </authorList>
    </citation>
    <scope>NUCLEOTIDE SEQUENCE [LARGE SCALE GENOMIC DNA]</scope>
    <source>
        <strain evidence="13">JCM 16949</strain>
    </source>
</reference>
<evidence type="ECO:0000256" key="3">
    <source>
        <dbReference type="ARBA" id="ARBA00022448"/>
    </source>
</evidence>
<feature type="transmembrane region" description="Helical" evidence="11">
    <location>
        <begin position="6"/>
        <end position="23"/>
    </location>
</feature>